<reference evidence="2" key="1">
    <citation type="journal article" date="2023" name="G3 (Bethesda)">
        <title>A reference genome for the long-term kleptoplast-retaining sea slug Elysia crispata morphotype clarki.</title>
        <authorList>
            <person name="Eastman K.E."/>
            <person name="Pendleton A.L."/>
            <person name="Shaikh M.A."/>
            <person name="Suttiyut T."/>
            <person name="Ogas R."/>
            <person name="Tomko P."/>
            <person name="Gavelis G."/>
            <person name="Widhalm J.R."/>
            <person name="Wisecaver J.H."/>
        </authorList>
    </citation>
    <scope>NUCLEOTIDE SEQUENCE</scope>
    <source>
        <strain evidence="2">ECLA1</strain>
    </source>
</reference>
<dbReference type="PROSITE" id="PS51406">
    <property type="entry name" value="FIBRINOGEN_C_2"/>
    <property type="match status" value="1"/>
</dbReference>
<dbReference type="SUPFAM" id="SSF56496">
    <property type="entry name" value="Fibrinogen C-terminal domain-like"/>
    <property type="match status" value="1"/>
</dbReference>
<dbReference type="InterPro" id="IPR014716">
    <property type="entry name" value="Fibrinogen_a/b/g_C_1"/>
</dbReference>
<organism evidence="2 3">
    <name type="scientific">Elysia crispata</name>
    <name type="common">lettuce slug</name>
    <dbReference type="NCBI Taxonomy" id="231223"/>
    <lineage>
        <taxon>Eukaryota</taxon>
        <taxon>Metazoa</taxon>
        <taxon>Spiralia</taxon>
        <taxon>Lophotrochozoa</taxon>
        <taxon>Mollusca</taxon>
        <taxon>Gastropoda</taxon>
        <taxon>Heterobranchia</taxon>
        <taxon>Euthyneura</taxon>
        <taxon>Panpulmonata</taxon>
        <taxon>Sacoglossa</taxon>
        <taxon>Placobranchoidea</taxon>
        <taxon>Plakobranchidae</taxon>
        <taxon>Elysia</taxon>
    </lineage>
</organism>
<feature type="non-terminal residue" evidence="2">
    <location>
        <position position="190"/>
    </location>
</feature>
<dbReference type="GO" id="GO:0005615">
    <property type="term" value="C:extracellular space"/>
    <property type="evidence" value="ECO:0007669"/>
    <property type="project" value="TreeGrafter"/>
</dbReference>
<proteinExistence type="predicted"/>
<dbReference type="InterPro" id="IPR002181">
    <property type="entry name" value="Fibrinogen_a/b/g_C_dom"/>
</dbReference>
<dbReference type="Gene3D" id="3.90.215.10">
    <property type="entry name" value="Gamma Fibrinogen, chain A, domain 1"/>
    <property type="match status" value="1"/>
</dbReference>
<evidence type="ECO:0000313" key="2">
    <source>
        <dbReference type="EMBL" id="KAK3787629.1"/>
    </source>
</evidence>
<dbReference type="Pfam" id="PF00147">
    <property type="entry name" value="Fibrinogen_C"/>
    <property type="match status" value="1"/>
</dbReference>
<protein>
    <recommendedName>
        <fullName evidence="1">Fibrinogen C-terminal domain-containing protein</fullName>
    </recommendedName>
</protein>
<comment type="caution">
    <text evidence="2">The sequence shown here is derived from an EMBL/GenBank/DDBJ whole genome shotgun (WGS) entry which is preliminary data.</text>
</comment>
<evidence type="ECO:0000259" key="1">
    <source>
        <dbReference type="PROSITE" id="PS51406"/>
    </source>
</evidence>
<feature type="domain" description="Fibrinogen C-terminal" evidence="1">
    <location>
        <begin position="74"/>
        <end position="190"/>
    </location>
</feature>
<keyword evidence="3" id="KW-1185">Reference proteome</keyword>
<sequence>SSSRGLRRVVSVIVINVARYESCEFKKAIFKSPDMLTFNDKMFGTVNIDIVLSMTTGTSSFCILSVQSNYFLIGLTGHVTPLCRKGMPYDWKKGTLVVMNEPIIGQKVLCDTLFGWIYIQRRIDGIGSFYQLWSRYANGFGDVDNDHWLGLEAIHNLTYSGYADLVIRVDDSGKFYDLYVSGFKVKDAKH</sequence>
<dbReference type="AlphaFoldDB" id="A0AAE1AGY7"/>
<gene>
    <name evidence="2" type="ORF">RRG08_044435</name>
</gene>
<name>A0AAE1AGY7_9GAST</name>
<feature type="non-terminal residue" evidence="2">
    <location>
        <position position="1"/>
    </location>
</feature>
<dbReference type="PANTHER" id="PTHR19143:SF327">
    <property type="entry name" value="FI21813P1-RELATED"/>
    <property type="match status" value="1"/>
</dbReference>
<dbReference type="InterPro" id="IPR050373">
    <property type="entry name" value="Fibrinogen_C-term_domain"/>
</dbReference>
<dbReference type="EMBL" id="JAWDGP010001848">
    <property type="protein sequence ID" value="KAK3787629.1"/>
    <property type="molecule type" value="Genomic_DNA"/>
</dbReference>
<dbReference type="Proteomes" id="UP001283361">
    <property type="component" value="Unassembled WGS sequence"/>
</dbReference>
<accession>A0AAE1AGY7</accession>
<dbReference type="InterPro" id="IPR036056">
    <property type="entry name" value="Fibrinogen-like_C"/>
</dbReference>
<dbReference type="PANTHER" id="PTHR19143">
    <property type="entry name" value="FIBRINOGEN/TENASCIN/ANGIOPOEITIN"/>
    <property type="match status" value="1"/>
</dbReference>
<evidence type="ECO:0000313" key="3">
    <source>
        <dbReference type="Proteomes" id="UP001283361"/>
    </source>
</evidence>